<evidence type="ECO:0000256" key="1">
    <source>
        <dbReference type="SAM" id="Phobius"/>
    </source>
</evidence>
<dbReference type="EMBL" id="JAIVFP010000001">
    <property type="protein sequence ID" value="MCI4683470.1"/>
    <property type="molecule type" value="Genomic_DNA"/>
</dbReference>
<sequence>MSRRARTYDLAIDRARGRVRCDVAAVASALVVLFNILAAGLLGAEAQAAGSPLLTDLSGDGVVICTGAGMIVVDRNGKPIDDPSGAPHRTLCPFCLPLMQGHAKAPDPVAAAPAPVSRQVAASRPRFNARPAALQYASAAQPRAPPIV</sequence>
<proteinExistence type="predicted"/>
<reference evidence="2" key="1">
    <citation type="journal article" date="2022" name="ISME J.">
        <title>Identification of active gaseous-alkane degraders at natural gas seeps.</title>
        <authorList>
            <person name="Farhan Ul Haque M."/>
            <person name="Hernandez M."/>
            <person name="Crombie A.T."/>
            <person name="Murrell J.C."/>
        </authorList>
    </citation>
    <scope>NUCLEOTIDE SEQUENCE</scope>
    <source>
        <strain evidence="2">PC2</strain>
    </source>
</reference>
<evidence type="ECO:0000313" key="3">
    <source>
        <dbReference type="Proteomes" id="UP001139104"/>
    </source>
</evidence>
<keyword evidence="1" id="KW-0472">Membrane</keyword>
<dbReference type="RefSeq" id="WP_243067420.1">
    <property type="nucleotide sequence ID" value="NZ_JAIVFK010000013.1"/>
</dbReference>
<evidence type="ECO:0000313" key="2">
    <source>
        <dbReference type="EMBL" id="MCI4683470.1"/>
    </source>
</evidence>
<name>A0ABS9Z727_9HYPH</name>
<keyword evidence="1" id="KW-1133">Transmembrane helix</keyword>
<feature type="transmembrane region" description="Helical" evidence="1">
    <location>
        <begin position="21"/>
        <end position="44"/>
    </location>
</feature>
<dbReference type="Proteomes" id="UP001139104">
    <property type="component" value="Unassembled WGS sequence"/>
</dbReference>
<keyword evidence="3" id="KW-1185">Reference proteome</keyword>
<accession>A0ABS9Z727</accession>
<dbReference type="InterPro" id="IPR021333">
    <property type="entry name" value="DUF2946"/>
</dbReference>
<keyword evidence="1" id="KW-0812">Transmembrane</keyword>
<protein>
    <submittedName>
        <fullName evidence="2">DUF2946 family protein</fullName>
    </submittedName>
</protein>
<gene>
    <name evidence="2" type="ORF">K2U94_11955</name>
</gene>
<comment type="caution">
    <text evidence="2">The sequence shown here is derived from an EMBL/GenBank/DDBJ whole genome shotgun (WGS) entry which is preliminary data.</text>
</comment>
<organism evidence="2 3">
    <name type="scientific">Candidatus Rhodoblastus alkanivorans</name>
    <dbReference type="NCBI Taxonomy" id="2954117"/>
    <lineage>
        <taxon>Bacteria</taxon>
        <taxon>Pseudomonadati</taxon>
        <taxon>Pseudomonadota</taxon>
        <taxon>Alphaproteobacteria</taxon>
        <taxon>Hyphomicrobiales</taxon>
        <taxon>Rhodoblastaceae</taxon>
        <taxon>Rhodoblastus</taxon>
    </lineage>
</organism>
<dbReference type="Pfam" id="PF11162">
    <property type="entry name" value="DUF2946"/>
    <property type="match status" value="1"/>
</dbReference>